<reference evidence="2 3" key="1">
    <citation type="journal article" date="2016" name="Nat. Commun.">
        <title>Thousands of microbial genomes shed light on interconnected biogeochemical processes in an aquifer system.</title>
        <authorList>
            <person name="Anantharaman K."/>
            <person name="Brown C.T."/>
            <person name="Hug L.A."/>
            <person name="Sharon I."/>
            <person name="Castelle C.J."/>
            <person name="Probst A.J."/>
            <person name="Thomas B.C."/>
            <person name="Singh A."/>
            <person name="Wilkins M.J."/>
            <person name="Karaoz U."/>
            <person name="Brodie E.L."/>
            <person name="Williams K.H."/>
            <person name="Hubbard S.S."/>
            <person name="Banfield J.F."/>
        </authorList>
    </citation>
    <scope>NUCLEOTIDE SEQUENCE [LARGE SCALE GENOMIC DNA]</scope>
</reference>
<feature type="transmembrane region" description="Helical" evidence="1">
    <location>
        <begin position="73"/>
        <end position="93"/>
    </location>
</feature>
<evidence type="ECO:0000313" key="2">
    <source>
        <dbReference type="EMBL" id="OGN04203.1"/>
    </source>
</evidence>
<dbReference type="EMBL" id="MGJI01000024">
    <property type="protein sequence ID" value="OGN04203.1"/>
    <property type="molecule type" value="Genomic_DNA"/>
</dbReference>
<gene>
    <name evidence="2" type="ORF">A2831_01745</name>
</gene>
<feature type="transmembrane region" description="Helical" evidence="1">
    <location>
        <begin position="47"/>
        <end position="67"/>
    </location>
</feature>
<dbReference type="AlphaFoldDB" id="A0A1F8ETQ5"/>
<feature type="transmembrane region" description="Helical" evidence="1">
    <location>
        <begin position="6"/>
        <end position="35"/>
    </location>
</feature>
<dbReference type="STRING" id="1802668.A2831_01745"/>
<comment type="caution">
    <text evidence="2">The sequence shown here is derived from an EMBL/GenBank/DDBJ whole genome shotgun (WGS) entry which is preliminary data.</text>
</comment>
<accession>A0A1F8ETQ5</accession>
<keyword evidence="1" id="KW-0472">Membrane</keyword>
<dbReference type="Proteomes" id="UP000177507">
    <property type="component" value="Unassembled WGS sequence"/>
</dbReference>
<name>A0A1F8ETQ5_9BACT</name>
<organism evidence="2 3">
    <name type="scientific">Candidatus Yanofskybacteria bacterium RIFCSPHIGHO2_01_FULL_44_17</name>
    <dbReference type="NCBI Taxonomy" id="1802668"/>
    <lineage>
        <taxon>Bacteria</taxon>
        <taxon>Candidatus Yanofskyibacteriota</taxon>
    </lineage>
</organism>
<sequence length="101" mass="11331">MWLNGLGLILSGILLLLYFGLGVILIILGVFNIRYAKKIFKMQKKGYGGSIFLQIALMTLVLIIYGIQGFNSINYPHIFTIVAAGLSILLVYLNKNKFIYD</sequence>
<evidence type="ECO:0000256" key="1">
    <source>
        <dbReference type="SAM" id="Phobius"/>
    </source>
</evidence>
<keyword evidence="1" id="KW-0812">Transmembrane</keyword>
<protein>
    <submittedName>
        <fullName evidence="2">Uncharacterized protein</fullName>
    </submittedName>
</protein>
<proteinExistence type="predicted"/>
<evidence type="ECO:0000313" key="3">
    <source>
        <dbReference type="Proteomes" id="UP000177507"/>
    </source>
</evidence>
<keyword evidence="1" id="KW-1133">Transmembrane helix</keyword>